<dbReference type="Gene3D" id="3.40.50.300">
    <property type="entry name" value="P-loop containing nucleotide triphosphate hydrolases"/>
    <property type="match status" value="3"/>
</dbReference>
<dbReference type="InterPro" id="IPR049035">
    <property type="entry name" value="ADDB_N"/>
</dbReference>
<dbReference type="PANTHER" id="PTHR30591:SF1">
    <property type="entry name" value="RECBCD ENZYME SUBUNIT RECC"/>
    <property type="match status" value="1"/>
</dbReference>
<evidence type="ECO:0000256" key="9">
    <source>
        <dbReference type="ARBA" id="ARBA00023204"/>
    </source>
</evidence>
<keyword evidence="4" id="KW-0378">Hydrolase</keyword>
<evidence type="ECO:0000256" key="1">
    <source>
        <dbReference type="ARBA" id="ARBA00022722"/>
    </source>
</evidence>
<keyword evidence="8" id="KW-0238">DNA-binding</keyword>
<accession>A0ABS8FYL2</accession>
<evidence type="ECO:0000313" key="11">
    <source>
        <dbReference type="EMBL" id="MCC2255126.1"/>
    </source>
</evidence>
<dbReference type="PROSITE" id="PS51217">
    <property type="entry name" value="UVRD_HELICASE_CTER"/>
    <property type="match status" value="1"/>
</dbReference>
<evidence type="ECO:0000256" key="4">
    <source>
        <dbReference type="ARBA" id="ARBA00022801"/>
    </source>
</evidence>
<dbReference type="SUPFAM" id="SSF52540">
    <property type="entry name" value="P-loop containing nucleoside triphosphate hydrolases"/>
    <property type="match status" value="1"/>
</dbReference>
<evidence type="ECO:0000313" key="12">
    <source>
        <dbReference type="Proteomes" id="UP001198151"/>
    </source>
</evidence>
<reference evidence="11 12" key="1">
    <citation type="submission" date="2021-10" db="EMBL/GenBank/DDBJ databases">
        <title>Anaerobic single-cell dispensing facilitates the cultivation of human gut bacteria.</title>
        <authorList>
            <person name="Afrizal A."/>
        </authorList>
    </citation>
    <scope>NUCLEOTIDE SEQUENCE [LARGE SCALE GENOMIC DNA]</scope>
    <source>
        <strain evidence="11 12">CLA-AA-H200</strain>
    </source>
</reference>
<dbReference type="PANTHER" id="PTHR30591">
    <property type="entry name" value="RECBCD ENZYME SUBUNIT RECC"/>
    <property type="match status" value="1"/>
</dbReference>
<dbReference type="InterPro" id="IPR011604">
    <property type="entry name" value="PDDEXK-like_dom_sf"/>
</dbReference>
<keyword evidence="5" id="KW-0347">Helicase</keyword>
<comment type="caution">
    <text evidence="11">The sequence shown here is derived from an EMBL/GenBank/DDBJ whole genome shotgun (WGS) entry which is preliminary data.</text>
</comment>
<keyword evidence="9" id="KW-0234">DNA repair</keyword>
<evidence type="ECO:0000256" key="7">
    <source>
        <dbReference type="ARBA" id="ARBA00022840"/>
    </source>
</evidence>
<evidence type="ECO:0000256" key="8">
    <source>
        <dbReference type="ARBA" id="ARBA00023125"/>
    </source>
</evidence>
<evidence type="ECO:0000259" key="10">
    <source>
        <dbReference type="PROSITE" id="PS51217"/>
    </source>
</evidence>
<evidence type="ECO:0000256" key="2">
    <source>
        <dbReference type="ARBA" id="ARBA00022741"/>
    </source>
</evidence>
<keyword evidence="6" id="KW-0269">Exonuclease</keyword>
<dbReference type="Pfam" id="PF21445">
    <property type="entry name" value="ADDB_N"/>
    <property type="match status" value="1"/>
</dbReference>
<dbReference type="RefSeq" id="WP_227708227.1">
    <property type="nucleotide sequence ID" value="NZ_JAJEQX010000022.1"/>
</dbReference>
<evidence type="ECO:0000256" key="5">
    <source>
        <dbReference type="ARBA" id="ARBA00022806"/>
    </source>
</evidence>
<dbReference type="Pfam" id="PF12705">
    <property type="entry name" value="PDDEXK_1"/>
    <property type="match status" value="1"/>
</dbReference>
<protein>
    <submittedName>
        <fullName evidence="11">PD-(D/E)XK nuclease family protein</fullName>
    </submittedName>
</protein>
<feature type="domain" description="UvrD-like helicase C-terminal" evidence="10">
    <location>
        <begin position="304"/>
        <end position="594"/>
    </location>
</feature>
<keyword evidence="1" id="KW-0540">Nuclease</keyword>
<proteinExistence type="predicted"/>
<name>A0ABS8FYL2_9FIRM</name>
<dbReference type="InterPro" id="IPR027417">
    <property type="entry name" value="P-loop_NTPase"/>
</dbReference>
<organism evidence="11 12">
    <name type="scientific">Ruminococcus turbiniformis</name>
    <dbReference type="NCBI Taxonomy" id="2881258"/>
    <lineage>
        <taxon>Bacteria</taxon>
        <taxon>Bacillati</taxon>
        <taxon>Bacillota</taxon>
        <taxon>Clostridia</taxon>
        <taxon>Eubacteriales</taxon>
        <taxon>Oscillospiraceae</taxon>
        <taxon>Ruminococcus</taxon>
    </lineage>
</organism>
<gene>
    <name evidence="11" type="ORF">LKD70_11960</name>
</gene>
<dbReference type="InterPro" id="IPR014017">
    <property type="entry name" value="DNA_helicase_UvrD-like_C"/>
</dbReference>
<evidence type="ECO:0000256" key="6">
    <source>
        <dbReference type="ARBA" id="ARBA00022839"/>
    </source>
</evidence>
<sequence>MSLQFIFGNSGSGKSTFLYNSIVEQSIRHPEKNYLVLVPEQFTMQTQKDLCLAHPRGGIMNIDVLSFGRLAHRVFEEVGQDERPVLDDEGKNLVLRRIAGKCGDELTVLKGNLKKQGYISEVKSVISEFTQYGISPEQLGDFTEGLNPDSYLYYKLSDIRKVYEEFEAYLKEKYITKEEMLDVLSDVVPDSEILRGSVVALDGFTGFTPVQDRLLGELLKVCSKVYVTVEMDEREDPFVYRHPYQLFALSKQMVTSLVKIAREAGAEVEEPVCLYGKPPVRFADNPEMAFLEAELFRYSGRTYEAFADPAQTEAHEDAHGKACVDAQMRASGSRCAVSLHEARNPKAEAEYVAEAIRSLVREEGYRYRDIAVIAADVNVYADALEKACGTFDIPVFMDHKKSILLNAFVEYLRSLLAMAEQNFTADSVFRCLRTGLCGFTMDETDRMENYCLALGIKGYRKWQQAWVRRTPGMGEEELRELNHLRVRFVEKTDGLMFVLRQRSKTVKDITAAVCGFLTEEKIQEKVAGMEQRFQEAGELALAKEYAQIYRIVMELFDRFVSLLGDEKISLKDYCDLLDAGLEEARVGVIPPSLDQVVIGDVQRTRIRDIRALFFVGANDTLLPGNLSGGGLLSERDREKFAREEIALSPGPKEQTYIQKFYLYMNLTKPTEYLSLSWSRVSGDGKSLRPAYLISDIRRLFPGIGVTDEEKRGMKEREITRQTGILKVAGGVRDRRLGVSDEWKELYGWFMRDGENREEIRQILNAGFLKKEGADIGKDTAERLYPDRTRVSVSRMEQYASCAYAHFLRYGLRLEERKEYGFEALDLGNIAHQALERFSRKADREGVAWTELPEEKREELISESVEESVIDYGNTVLFSSARNEYMIGRIRRLIGRSVWALTKQMEKSDFVPGGYEMKFGSGKIDRIDICEDKDCVYVKVTDYKTGTKSFDITAMYHGLQMQLPVYLNAAIGIEKEKYPDREIIPAGIFYYRVKDPVVDREETEEDTEKSMLKELRLDGLVNGDTEVVSHLEKDLSGSSLFFPLERNKNGSLGKRSKALPGSTFDAVLSYAEKKEQKITEEMYEGKVEASPYELGSASGCDFCSYRDICGFDVRIDGCGYRKLEKYSMEEAVAKMVMEVEEDGRTVDGGTEESH</sequence>
<evidence type="ECO:0000256" key="3">
    <source>
        <dbReference type="ARBA" id="ARBA00022763"/>
    </source>
</evidence>
<keyword evidence="12" id="KW-1185">Reference proteome</keyword>
<keyword evidence="7" id="KW-0067">ATP-binding</keyword>
<keyword evidence="3" id="KW-0227">DNA damage</keyword>
<dbReference type="InterPro" id="IPR038726">
    <property type="entry name" value="PDDEXK_AddAB-type"/>
</dbReference>
<dbReference type="Gene3D" id="3.90.320.10">
    <property type="match status" value="1"/>
</dbReference>
<dbReference type="EMBL" id="JAJEQX010000022">
    <property type="protein sequence ID" value="MCC2255126.1"/>
    <property type="molecule type" value="Genomic_DNA"/>
</dbReference>
<keyword evidence="2" id="KW-0547">Nucleotide-binding</keyword>
<dbReference type="Proteomes" id="UP001198151">
    <property type="component" value="Unassembled WGS sequence"/>
</dbReference>